<evidence type="ECO:0000259" key="3">
    <source>
        <dbReference type="PROSITE" id="PS50887"/>
    </source>
</evidence>
<dbReference type="AlphaFoldDB" id="A0A1T4R4E8"/>
<dbReference type="PANTHER" id="PTHR45138">
    <property type="entry name" value="REGULATORY COMPONENTS OF SENSORY TRANSDUCTION SYSTEM"/>
    <property type="match status" value="1"/>
</dbReference>
<dbReference type="NCBIfam" id="TIGR00254">
    <property type="entry name" value="GGDEF"/>
    <property type="match status" value="1"/>
</dbReference>
<evidence type="ECO:0000256" key="1">
    <source>
        <dbReference type="ARBA" id="ARBA00012528"/>
    </source>
</evidence>
<dbReference type="InterPro" id="IPR043128">
    <property type="entry name" value="Rev_trsase/Diguanyl_cyclase"/>
</dbReference>
<dbReference type="GO" id="GO:0005886">
    <property type="term" value="C:plasma membrane"/>
    <property type="evidence" value="ECO:0007669"/>
    <property type="project" value="TreeGrafter"/>
</dbReference>
<comment type="catalytic activity">
    <reaction evidence="2">
        <text>2 GTP = 3',3'-c-di-GMP + 2 diphosphate</text>
        <dbReference type="Rhea" id="RHEA:24898"/>
        <dbReference type="ChEBI" id="CHEBI:33019"/>
        <dbReference type="ChEBI" id="CHEBI:37565"/>
        <dbReference type="ChEBI" id="CHEBI:58805"/>
        <dbReference type="EC" id="2.7.7.65"/>
    </reaction>
</comment>
<keyword evidence="5" id="KW-1185">Reference proteome</keyword>
<evidence type="ECO:0000313" key="4">
    <source>
        <dbReference type="EMBL" id="SKA10823.1"/>
    </source>
</evidence>
<organism evidence="4 5">
    <name type="scientific">Trichlorobacter thiogenes</name>
    <dbReference type="NCBI Taxonomy" id="115783"/>
    <lineage>
        <taxon>Bacteria</taxon>
        <taxon>Pseudomonadati</taxon>
        <taxon>Thermodesulfobacteriota</taxon>
        <taxon>Desulfuromonadia</taxon>
        <taxon>Geobacterales</taxon>
        <taxon>Geobacteraceae</taxon>
        <taxon>Trichlorobacter</taxon>
    </lineage>
</organism>
<reference evidence="5" key="1">
    <citation type="submission" date="2017-02" db="EMBL/GenBank/DDBJ databases">
        <authorList>
            <person name="Varghese N."/>
            <person name="Submissions S."/>
        </authorList>
    </citation>
    <scope>NUCLEOTIDE SEQUENCE [LARGE SCALE GENOMIC DNA]</scope>
    <source>
        <strain evidence="5">ATCC BAA-34</strain>
    </source>
</reference>
<dbReference type="FunFam" id="3.30.70.270:FF:000001">
    <property type="entry name" value="Diguanylate cyclase domain protein"/>
    <property type="match status" value="1"/>
</dbReference>
<sequence>MSWFIFSGGLLVGLMLHPFARMLKSDGINYVLDLIGQIVTAPFSALVDYFQKRSDLSKARHGVELPDSGKVDPREQQISDSAQTIRSILLSLATAIHRTDRAASDSSHALREVRAGIEQADLPDELAAAHALLIAEIDRVIASNSELKGELASSQAILATQREQIEALKTAVRIDGLTQLANRAYFDEKLLEMIALHQRYKEPFTLMMIDVDYFKTINDSHGHQAGDRILKGVSFKIKATLRESDFLARFGGDEFALVLIKASLQPATKLAEKICTNIRESRFILDGNEFKVTLSIGVAEVHADDTPETLLKRADEALYLVKERGRDGVEAKEYEEIKETLSQADA</sequence>
<dbReference type="PROSITE" id="PS50887">
    <property type="entry name" value="GGDEF"/>
    <property type="match status" value="1"/>
</dbReference>
<gene>
    <name evidence="4" type="ORF">SAMN02745119_02681</name>
</gene>
<proteinExistence type="predicted"/>
<dbReference type="SUPFAM" id="SSF55073">
    <property type="entry name" value="Nucleotide cyclase"/>
    <property type="match status" value="1"/>
</dbReference>
<dbReference type="SMART" id="SM00267">
    <property type="entry name" value="GGDEF"/>
    <property type="match status" value="1"/>
</dbReference>
<dbReference type="InterPro" id="IPR029787">
    <property type="entry name" value="Nucleotide_cyclase"/>
</dbReference>
<evidence type="ECO:0000256" key="2">
    <source>
        <dbReference type="ARBA" id="ARBA00034247"/>
    </source>
</evidence>
<dbReference type="RefSeq" id="WP_078790925.1">
    <property type="nucleotide sequence ID" value="NZ_FUWR01000017.1"/>
</dbReference>
<protein>
    <recommendedName>
        <fullName evidence="1">diguanylate cyclase</fullName>
        <ecNumber evidence="1">2.7.7.65</ecNumber>
    </recommendedName>
</protein>
<dbReference type="PANTHER" id="PTHR45138:SF9">
    <property type="entry name" value="DIGUANYLATE CYCLASE DGCM-RELATED"/>
    <property type="match status" value="1"/>
</dbReference>
<dbReference type="EC" id="2.7.7.65" evidence="1"/>
<dbReference type="GO" id="GO:0052621">
    <property type="term" value="F:diguanylate cyclase activity"/>
    <property type="evidence" value="ECO:0007669"/>
    <property type="project" value="UniProtKB-EC"/>
</dbReference>
<dbReference type="CDD" id="cd01949">
    <property type="entry name" value="GGDEF"/>
    <property type="match status" value="1"/>
</dbReference>
<dbReference type="EMBL" id="FUWR01000017">
    <property type="protein sequence ID" value="SKA10823.1"/>
    <property type="molecule type" value="Genomic_DNA"/>
</dbReference>
<feature type="domain" description="GGDEF" evidence="3">
    <location>
        <begin position="202"/>
        <end position="334"/>
    </location>
</feature>
<dbReference type="Gene3D" id="3.30.70.270">
    <property type="match status" value="1"/>
</dbReference>
<dbReference type="OrthoDB" id="9813903at2"/>
<dbReference type="Pfam" id="PF00990">
    <property type="entry name" value="GGDEF"/>
    <property type="match status" value="1"/>
</dbReference>
<dbReference type="Proteomes" id="UP000190102">
    <property type="component" value="Unassembled WGS sequence"/>
</dbReference>
<name>A0A1T4R4E8_9BACT</name>
<dbReference type="GO" id="GO:1902201">
    <property type="term" value="P:negative regulation of bacterial-type flagellum-dependent cell motility"/>
    <property type="evidence" value="ECO:0007669"/>
    <property type="project" value="TreeGrafter"/>
</dbReference>
<evidence type="ECO:0000313" key="5">
    <source>
        <dbReference type="Proteomes" id="UP000190102"/>
    </source>
</evidence>
<dbReference type="GO" id="GO:0043709">
    <property type="term" value="P:cell adhesion involved in single-species biofilm formation"/>
    <property type="evidence" value="ECO:0007669"/>
    <property type="project" value="TreeGrafter"/>
</dbReference>
<dbReference type="InterPro" id="IPR050469">
    <property type="entry name" value="Diguanylate_Cyclase"/>
</dbReference>
<dbReference type="STRING" id="115783.SAMN02745119_02681"/>
<dbReference type="InterPro" id="IPR000160">
    <property type="entry name" value="GGDEF_dom"/>
</dbReference>
<accession>A0A1T4R4E8</accession>